<evidence type="ECO:0000313" key="13">
    <source>
        <dbReference type="Proteomes" id="UP001529510"/>
    </source>
</evidence>
<dbReference type="GO" id="GO:0005576">
    <property type="term" value="C:extracellular region"/>
    <property type="evidence" value="ECO:0007669"/>
    <property type="project" value="UniProtKB-SubCell"/>
</dbReference>
<dbReference type="EMBL" id="JAMKFB020000016">
    <property type="protein sequence ID" value="KAL0172739.1"/>
    <property type="molecule type" value="Genomic_DNA"/>
</dbReference>
<dbReference type="Proteomes" id="UP001529510">
    <property type="component" value="Unassembled WGS sequence"/>
</dbReference>
<keyword evidence="4" id="KW-0645">Protease</keyword>
<sequence length="55" mass="6060">IPTACITIEDAQMMARMASRGQRIVVRLTMGAQTLPDVDSYNTVAEIRGSEHPEQ</sequence>
<dbReference type="InterPro" id="IPR039866">
    <property type="entry name" value="CPQ"/>
</dbReference>
<evidence type="ECO:0000256" key="11">
    <source>
        <dbReference type="ARBA" id="ARBA00023180"/>
    </source>
</evidence>
<dbReference type="PANTHER" id="PTHR12053">
    <property type="entry name" value="PROTEASE FAMILY M28 PLASMA GLUTAMATE CARBOXYPEPTIDASE-RELATED"/>
    <property type="match status" value="1"/>
</dbReference>
<organism evidence="12 13">
    <name type="scientific">Cirrhinus mrigala</name>
    <name type="common">Mrigala</name>
    <dbReference type="NCBI Taxonomy" id="683832"/>
    <lineage>
        <taxon>Eukaryota</taxon>
        <taxon>Metazoa</taxon>
        <taxon>Chordata</taxon>
        <taxon>Craniata</taxon>
        <taxon>Vertebrata</taxon>
        <taxon>Euteleostomi</taxon>
        <taxon>Actinopterygii</taxon>
        <taxon>Neopterygii</taxon>
        <taxon>Teleostei</taxon>
        <taxon>Ostariophysi</taxon>
        <taxon>Cypriniformes</taxon>
        <taxon>Cyprinidae</taxon>
        <taxon>Labeoninae</taxon>
        <taxon>Labeonini</taxon>
        <taxon>Cirrhinus</taxon>
    </lineage>
</organism>
<feature type="non-terminal residue" evidence="12">
    <location>
        <position position="55"/>
    </location>
</feature>
<name>A0ABD0PF84_CIRMR</name>
<dbReference type="SUPFAM" id="SSF53187">
    <property type="entry name" value="Zn-dependent exopeptidases"/>
    <property type="match status" value="1"/>
</dbReference>
<evidence type="ECO:0000256" key="1">
    <source>
        <dbReference type="ARBA" id="ARBA00004613"/>
    </source>
</evidence>
<keyword evidence="8" id="KW-0862">Zinc</keyword>
<keyword evidence="3" id="KW-0964">Secreted</keyword>
<evidence type="ECO:0000256" key="4">
    <source>
        <dbReference type="ARBA" id="ARBA00022670"/>
    </source>
</evidence>
<evidence type="ECO:0000256" key="10">
    <source>
        <dbReference type="ARBA" id="ARBA00023145"/>
    </source>
</evidence>
<dbReference type="PANTHER" id="PTHR12053:SF3">
    <property type="entry name" value="CARBOXYPEPTIDASE Q"/>
    <property type="match status" value="1"/>
</dbReference>
<evidence type="ECO:0000256" key="7">
    <source>
        <dbReference type="ARBA" id="ARBA00022801"/>
    </source>
</evidence>
<evidence type="ECO:0000313" key="12">
    <source>
        <dbReference type="EMBL" id="KAL0172739.1"/>
    </source>
</evidence>
<keyword evidence="13" id="KW-1185">Reference proteome</keyword>
<keyword evidence="10" id="KW-0865">Zymogen</keyword>
<comment type="caution">
    <text evidence="12">The sequence shown here is derived from an EMBL/GenBank/DDBJ whole genome shotgun (WGS) entry which is preliminary data.</text>
</comment>
<evidence type="ECO:0000256" key="5">
    <source>
        <dbReference type="ARBA" id="ARBA00022723"/>
    </source>
</evidence>
<dbReference type="GO" id="GO:0046872">
    <property type="term" value="F:metal ion binding"/>
    <property type="evidence" value="ECO:0007669"/>
    <property type="project" value="UniProtKB-KW"/>
</dbReference>
<evidence type="ECO:0000256" key="3">
    <source>
        <dbReference type="ARBA" id="ARBA00022525"/>
    </source>
</evidence>
<feature type="non-terminal residue" evidence="12">
    <location>
        <position position="1"/>
    </location>
</feature>
<evidence type="ECO:0000256" key="8">
    <source>
        <dbReference type="ARBA" id="ARBA00022833"/>
    </source>
</evidence>
<comment type="subcellular location">
    <subcellularLocation>
        <location evidence="1">Secreted</location>
    </subcellularLocation>
</comment>
<dbReference type="AlphaFoldDB" id="A0ABD0PF84"/>
<accession>A0ABD0PF84</accession>
<keyword evidence="6" id="KW-0732">Signal</keyword>
<evidence type="ECO:0000256" key="6">
    <source>
        <dbReference type="ARBA" id="ARBA00022729"/>
    </source>
</evidence>
<keyword evidence="5" id="KW-0479">Metal-binding</keyword>
<gene>
    <name evidence="12" type="ORF">M9458_033050</name>
</gene>
<dbReference type="GO" id="GO:0008237">
    <property type="term" value="F:metallopeptidase activity"/>
    <property type="evidence" value="ECO:0007669"/>
    <property type="project" value="UniProtKB-KW"/>
</dbReference>
<reference evidence="12 13" key="1">
    <citation type="submission" date="2024-05" db="EMBL/GenBank/DDBJ databases">
        <title>Genome sequencing and assembly of Indian major carp, Cirrhinus mrigala (Hamilton, 1822).</title>
        <authorList>
            <person name="Mohindra V."/>
            <person name="Chowdhury L.M."/>
            <person name="Lal K."/>
            <person name="Jena J.K."/>
        </authorList>
    </citation>
    <scope>NUCLEOTIDE SEQUENCE [LARGE SCALE GENOMIC DNA]</scope>
    <source>
        <strain evidence="12">CM1030</strain>
        <tissue evidence="12">Blood</tissue>
    </source>
</reference>
<evidence type="ECO:0000256" key="9">
    <source>
        <dbReference type="ARBA" id="ARBA00023049"/>
    </source>
</evidence>
<comment type="similarity">
    <text evidence="2">Belongs to the peptidase M28 family.</text>
</comment>
<evidence type="ECO:0000256" key="2">
    <source>
        <dbReference type="ARBA" id="ARBA00010918"/>
    </source>
</evidence>
<keyword evidence="9" id="KW-0482">Metalloprotease</keyword>
<protein>
    <submittedName>
        <fullName evidence="12">Uncharacterized protein</fullName>
    </submittedName>
</protein>
<proteinExistence type="inferred from homology"/>
<dbReference type="Gene3D" id="3.40.630.10">
    <property type="entry name" value="Zn peptidases"/>
    <property type="match status" value="1"/>
</dbReference>
<dbReference type="Gene3D" id="3.50.30.30">
    <property type="match status" value="1"/>
</dbReference>
<keyword evidence="11" id="KW-0325">Glycoprotein</keyword>
<keyword evidence="7" id="KW-0378">Hydrolase</keyword>
<dbReference type="GO" id="GO:0006508">
    <property type="term" value="P:proteolysis"/>
    <property type="evidence" value="ECO:0007669"/>
    <property type="project" value="UniProtKB-KW"/>
</dbReference>